<sequence length="350" mass="39666">MEKIRRTFLWGGGDERKKIHWVSRDKVLAAKSDGGLGVDSIQALNIRQLTFEYLSRQNSTGVWNTIGGIKKDLLRHGVEVSDVFKVMVETGNETQLWYDSWLGPDNLKAKYSSLFELESRKKCSVANRIFGPTISWNWKSRPSALGLKPAVRALTNDISGIRLGHGADHWRCKLTGDGSYIASSLRKAIDKHHINILGSSVQQWSKLVPIKVLSFIWRATQGRILVAVVLKTRGIKVNSMMCCSCIGHSESAYHVFIDCSFVSTIRNNIMSWYGVKFDQNSIRSTRDLLHVVATWGSYPKKMKRLVVICYGIYGGSGTNDCFKWRVYHRLTVLNALRLWSFFGVKTRAKM</sequence>
<dbReference type="PANTHER" id="PTHR33116:SF79">
    <property type="entry name" value="REVERSE TRANSCRIPTASE DOMAIN, ZINC FINGER, CCHC-TYPE-RELATED"/>
    <property type="match status" value="1"/>
</dbReference>
<dbReference type="PANTHER" id="PTHR33116">
    <property type="entry name" value="REVERSE TRANSCRIPTASE ZINC-BINDING DOMAIN-CONTAINING PROTEIN-RELATED-RELATED"/>
    <property type="match status" value="1"/>
</dbReference>
<dbReference type="AlphaFoldDB" id="A0A9R1WJ62"/>
<dbReference type="Pfam" id="PF13966">
    <property type="entry name" value="zf-RVT"/>
    <property type="match status" value="1"/>
</dbReference>
<evidence type="ECO:0000313" key="2">
    <source>
        <dbReference type="EMBL" id="KAJ0223103.1"/>
    </source>
</evidence>
<keyword evidence="3" id="KW-1185">Reference proteome</keyword>
<comment type="caution">
    <text evidence="2">The sequence shown here is derived from an EMBL/GenBank/DDBJ whole genome shotgun (WGS) entry which is preliminary data.</text>
</comment>
<dbReference type="EMBL" id="NBSK02000002">
    <property type="protein sequence ID" value="KAJ0223103.1"/>
    <property type="molecule type" value="Genomic_DNA"/>
</dbReference>
<proteinExistence type="predicted"/>
<feature type="domain" description="Reverse transcriptase zinc-binding" evidence="1">
    <location>
        <begin position="203"/>
        <end position="263"/>
    </location>
</feature>
<dbReference type="InterPro" id="IPR026960">
    <property type="entry name" value="RVT-Znf"/>
</dbReference>
<protein>
    <recommendedName>
        <fullName evidence="1">Reverse transcriptase zinc-binding domain-containing protein</fullName>
    </recommendedName>
</protein>
<dbReference type="Proteomes" id="UP000235145">
    <property type="component" value="Unassembled WGS sequence"/>
</dbReference>
<organism evidence="2 3">
    <name type="scientific">Lactuca sativa</name>
    <name type="common">Garden lettuce</name>
    <dbReference type="NCBI Taxonomy" id="4236"/>
    <lineage>
        <taxon>Eukaryota</taxon>
        <taxon>Viridiplantae</taxon>
        <taxon>Streptophyta</taxon>
        <taxon>Embryophyta</taxon>
        <taxon>Tracheophyta</taxon>
        <taxon>Spermatophyta</taxon>
        <taxon>Magnoliopsida</taxon>
        <taxon>eudicotyledons</taxon>
        <taxon>Gunneridae</taxon>
        <taxon>Pentapetalae</taxon>
        <taxon>asterids</taxon>
        <taxon>campanulids</taxon>
        <taxon>Asterales</taxon>
        <taxon>Asteraceae</taxon>
        <taxon>Cichorioideae</taxon>
        <taxon>Cichorieae</taxon>
        <taxon>Lactucinae</taxon>
        <taxon>Lactuca</taxon>
    </lineage>
</organism>
<reference evidence="2 3" key="1">
    <citation type="journal article" date="2017" name="Nat. Commun.">
        <title>Genome assembly with in vitro proximity ligation data and whole-genome triplication in lettuce.</title>
        <authorList>
            <person name="Reyes-Chin-Wo S."/>
            <person name="Wang Z."/>
            <person name="Yang X."/>
            <person name="Kozik A."/>
            <person name="Arikit S."/>
            <person name="Song C."/>
            <person name="Xia L."/>
            <person name="Froenicke L."/>
            <person name="Lavelle D.O."/>
            <person name="Truco M.J."/>
            <person name="Xia R."/>
            <person name="Zhu S."/>
            <person name="Xu C."/>
            <person name="Xu H."/>
            <person name="Xu X."/>
            <person name="Cox K."/>
            <person name="Korf I."/>
            <person name="Meyers B.C."/>
            <person name="Michelmore R.W."/>
        </authorList>
    </citation>
    <scope>NUCLEOTIDE SEQUENCE [LARGE SCALE GENOMIC DNA]</scope>
    <source>
        <strain evidence="3">cv. Salinas</strain>
        <tissue evidence="2">Seedlings</tissue>
    </source>
</reference>
<gene>
    <name evidence="2" type="ORF">LSAT_V11C200071950</name>
</gene>
<evidence type="ECO:0000259" key="1">
    <source>
        <dbReference type="Pfam" id="PF13966"/>
    </source>
</evidence>
<name>A0A9R1WJ62_LACSA</name>
<evidence type="ECO:0000313" key="3">
    <source>
        <dbReference type="Proteomes" id="UP000235145"/>
    </source>
</evidence>
<accession>A0A9R1WJ62</accession>